<proteinExistence type="predicted"/>
<feature type="transmembrane region" description="Helical" evidence="7">
    <location>
        <begin position="350"/>
        <end position="367"/>
    </location>
</feature>
<evidence type="ECO:0000256" key="4">
    <source>
        <dbReference type="ARBA" id="ARBA00022989"/>
    </source>
</evidence>
<reference evidence="8" key="1">
    <citation type="journal article" date="2014" name="DNA Res.">
        <title>A complete view of the genetic diversity of the Escherichia coli O-antigen biosynthesis gene cluster.</title>
        <authorList>
            <person name="Iguchi A."/>
            <person name="Iyoda S."/>
            <person name="Kikuchi T."/>
            <person name="Ogura Y."/>
            <person name="Katsura K."/>
            <person name="Ohnishi M."/>
            <person name="Hayashi T."/>
            <person name="Thomson N.R."/>
        </authorList>
    </citation>
    <scope>NUCLEOTIDE SEQUENCE</scope>
    <source>
        <strain evidence="8">E29518</strain>
    </source>
</reference>
<sequence length="412" mass="46921">MNMIRDIFNDGIYSLINKIGYFGAKTIAIILITRTLGVDEGSQFIFLISIIEIMRVIGDFGVDVYVIRKYGDVPNKERLLCTVFYQKIIVGFVFAAILIVYCSILKYNASIYVPLSLSIIFSLLFNLSSSYFQSLNINKAITTSIISASIFIGVLFSSFYYFNVVVNAYHFLVIEIVYCMSVSFTLINKTDLKIIRQFKKVDISAILYLYRNTYSIGITALIVIIYSRLDNIYLKLYDEQSLAVYGQIFRFVDPLVMISSVFSTVAYAKFSNFKLHNNEASIKSFLLMIVIYILVSFLIYYYVLISIGQWFILPTSLFKPLLIGFLCMASIKCMNGSLTAILQSQGLYKIGLYISILCIIIAVPLMYVFVKHYHALGCIYAVLIVETVSFIFLSASVYFLTSNRNHKDLNVK</sequence>
<feature type="transmembrane region" description="Helical" evidence="7">
    <location>
        <begin position="248"/>
        <end position="268"/>
    </location>
</feature>
<evidence type="ECO:0000256" key="1">
    <source>
        <dbReference type="ARBA" id="ARBA00004651"/>
    </source>
</evidence>
<keyword evidence="4 7" id="KW-1133">Transmembrane helix</keyword>
<reference evidence="9 10" key="2">
    <citation type="submission" date="2020-02" db="EMBL/GenBank/DDBJ databases">
        <authorList>
            <consortium name="PulseNet: The National Subtyping Network for Foodborne Disease Surveillance"/>
            <person name="Tarr C.L."/>
            <person name="Trees E."/>
            <person name="Katz L.S."/>
            <person name="Carleton-Romer H.A."/>
            <person name="Stroika S."/>
            <person name="Kucerova Z."/>
            <person name="Roache K.F."/>
            <person name="Sabol A.L."/>
            <person name="Besser J."/>
            <person name="Gerner-Smidt P."/>
        </authorList>
    </citation>
    <scope>NUCLEOTIDE SEQUENCE [LARGE SCALE GENOMIC DNA]</scope>
    <source>
        <strain evidence="9 10">PNUSAE005278</strain>
    </source>
</reference>
<feature type="transmembrane region" description="Helical" evidence="7">
    <location>
        <begin position="373"/>
        <end position="400"/>
    </location>
</feature>
<evidence type="ECO:0000313" key="9">
    <source>
        <dbReference type="EMBL" id="EFF8956002.1"/>
    </source>
</evidence>
<evidence type="ECO:0000256" key="2">
    <source>
        <dbReference type="ARBA" id="ARBA00022475"/>
    </source>
</evidence>
<dbReference type="InterPro" id="IPR050833">
    <property type="entry name" value="Poly_Biosynth_Transport"/>
</dbReference>
<feature type="transmembrane region" description="Helical" evidence="7">
    <location>
        <begin position="140"/>
        <end position="162"/>
    </location>
</feature>
<dbReference type="EMBL" id="AASRHK010000054">
    <property type="protein sequence ID" value="EFF8956002.1"/>
    <property type="molecule type" value="Genomic_DNA"/>
</dbReference>
<dbReference type="PANTHER" id="PTHR30250:SF11">
    <property type="entry name" value="O-ANTIGEN TRANSPORTER-RELATED"/>
    <property type="match status" value="1"/>
</dbReference>
<organism evidence="8">
    <name type="scientific">Escherichia coli</name>
    <dbReference type="NCBI Taxonomy" id="562"/>
    <lineage>
        <taxon>Bacteria</taxon>
        <taxon>Pseudomonadati</taxon>
        <taxon>Pseudomonadota</taxon>
        <taxon>Gammaproteobacteria</taxon>
        <taxon>Enterobacterales</taxon>
        <taxon>Enterobacteriaceae</taxon>
        <taxon>Escherichia</taxon>
    </lineage>
</organism>
<dbReference type="InterPro" id="IPR002797">
    <property type="entry name" value="Polysacc_synth"/>
</dbReference>
<feature type="transmembrane region" description="Helical" evidence="7">
    <location>
        <begin position="12"/>
        <end position="32"/>
    </location>
</feature>
<dbReference type="AlphaFoldDB" id="A0A0A8J6S5"/>
<feature type="transmembrane region" description="Helical" evidence="7">
    <location>
        <begin position="79"/>
        <end position="101"/>
    </location>
</feature>
<evidence type="ECO:0000256" key="6">
    <source>
        <dbReference type="ARBA" id="ARBA00049738"/>
    </source>
</evidence>
<evidence type="ECO:0000256" key="7">
    <source>
        <dbReference type="SAM" id="Phobius"/>
    </source>
</evidence>
<dbReference type="GO" id="GO:0005886">
    <property type="term" value="C:plasma membrane"/>
    <property type="evidence" value="ECO:0007669"/>
    <property type="project" value="UniProtKB-SubCell"/>
</dbReference>
<feature type="transmembrane region" description="Helical" evidence="7">
    <location>
        <begin position="208"/>
        <end position="228"/>
    </location>
</feature>
<comment type="subcellular location">
    <subcellularLocation>
        <location evidence="1">Cell membrane</location>
        <topology evidence="1">Multi-pass membrane protein</topology>
    </subcellularLocation>
</comment>
<evidence type="ECO:0000313" key="10">
    <source>
        <dbReference type="Proteomes" id="UP000524010"/>
    </source>
</evidence>
<evidence type="ECO:0000313" key="8">
    <source>
        <dbReference type="EMBL" id="BAQ01936.1"/>
    </source>
</evidence>
<dbReference type="Pfam" id="PF01943">
    <property type="entry name" value="Polysacc_synt"/>
    <property type="match status" value="1"/>
</dbReference>
<evidence type="ECO:0000256" key="3">
    <source>
        <dbReference type="ARBA" id="ARBA00022692"/>
    </source>
</evidence>
<dbReference type="PANTHER" id="PTHR30250">
    <property type="entry name" value="PST FAMILY PREDICTED COLANIC ACID TRANSPORTER"/>
    <property type="match status" value="1"/>
</dbReference>
<accession>A0A0A8J6S5</accession>
<dbReference type="EMBL" id="AB812074">
    <property type="protein sequence ID" value="BAQ01936.1"/>
    <property type="molecule type" value="Genomic_DNA"/>
</dbReference>
<keyword evidence="3 7" id="KW-0812">Transmembrane</keyword>
<dbReference type="RefSeq" id="WP_158227897.1">
    <property type="nucleotide sequence ID" value="NZ_AP022298.1"/>
</dbReference>
<feature type="transmembrane region" description="Helical" evidence="7">
    <location>
        <begin position="168"/>
        <end position="187"/>
    </location>
</feature>
<keyword evidence="5 7" id="KW-0472">Membrane</keyword>
<protein>
    <recommendedName>
        <fullName evidence="6">Putative O-antigen transporter</fullName>
    </recommendedName>
</protein>
<evidence type="ECO:0000256" key="5">
    <source>
        <dbReference type="ARBA" id="ARBA00023136"/>
    </source>
</evidence>
<feature type="transmembrane region" description="Helical" evidence="7">
    <location>
        <begin position="107"/>
        <end position="128"/>
    </location>
</feature>
<dbReference type="Proteomes" id="UP000524010">
    <property type="component" value="Unassembled WGS sequence"/>
</dbReference>
<feature type="transmembrane region" description="Helical" evidence="7">
    <location>
        <begin position="44"/>
        <end position="67"/>
    </location>
</feature>
<name>A0A0A8J6S5_ECOLX</name>
<keyword evidence="2" id="KW-1003">Cell membrane</keyword>
<gene>
    <name evidence="8" type="primary">wzx</name>
    <name evidence="9" type="ORF">BTB68_004033</name>
</gene>
<feature type="transmembrane region" description="Helical" evidence="7">
    <location>
        <begin position="280"/>
        <end position="303"/>
    </location>
</feature>